<dbReference type="AlphaFoldDB" id="A0A2T4ZCB5"/>
<organism evidence="1 2">
    <name type="scientific">Desmospora activa DSM 45169</name>
    <dbReference type="NCBI Taxonomy" id="1121389"/>
    <lineage>
        <taxon>Bacteria</taxon>
        <taxon>Bacillati</taxon>
        <taxon>Bacillota</taxon>
        <taxon>Bacilli</taxon>
        <taxon>Bacillales</taxon>
        <taxon>Thermoactinomycetaceae</taxon>
        <taxon>Desmospora</taxon>
    </lineage>
</organism>
<accession>A0A2T4ZCB5</accession>
<gene>
    <name evidence="1" type="ORF">C8J48_2140</name>
</gene>
<dbReference type="EMBL" id="PZZP01000001">
    <property type="protein sequence ID" value="PTM59516.1"/>
    <property type="molecule type" value="Genomic_DNA"/>
</dbReference>
<dbReference type="Pfam" id="PF12438">
    <property type="entry name" value="DUF3679"/>
    <property type="match status" value="1"/>
</dbReference>
<sequence length="121" mass="13211">MVQVMALMLVLMFGIFLGIDTAERNIQKIQGSEGAPRAVQITPENGRIEIAVLGNVYETEVSDEVVEETEEKKEAVQEGKAVVNQQGSWLAKTGNHTGQQVRKAARKVLESLVAMVEGESE</sequence>
<dbReference type="InterPro" id="IPR020534">
    <property type="entry name" value="Uncharacterised_YqxA"/>
</dbReference>
<dbReference type="Proteomes" id="UP000241639">
    <property type="component" value="Unassembled WGS sequence"/>
</dbReference>
<comment type="caution">
    <text evidence="1">The sequence shown here is derived from an EMBL/GenBank/DDBJ whole genome shotgun (WGS) entry which is preliminary data.</text>
</comment>
<name>A0A2T4ZCB5_9BACL</name>
<reference evidence="1 2" key="1">
    <citation type="submission" date="2018-04" db="EMBL/GenBank/DDBJ databases">
        <title>Genomic Encyclopedia of Archaeal and Bacterial Type Strains, Phase II (KMG-II): from individual species to whole genera.</title>
        <authorList>
            <person name="Goeker M."/>
        </authorList>
    </citation>
    <scope>NUCLEOTIDE SEQUENCE [LARGE SCALE GENOMIC DNA]</scope>
    <source>
        <strain evidence="1 2">DSM 45169</strain>
    </source>
</reference>
<protein>
    <submittedName>
        <fullName evidence="1">Uncharacterized protein DUF3679</fullName>
    </submittedName>
</protein>
<evidence type="ECO:0000313" key="1">
    <source>
        <dbReference type="EMBL" id="PTM59516.1"/>
    </source>
</evidence>
<proteinExistence type="predicted"/>
<keyword evidence="2" id="KW-1185">Reference proteome</keyword>
<evidence type="ECO:0000313" key="2">
    <source>
        <dbReference type="Proteomes" id="UP000241639"/>
    </source>
</evidence>